<keyword evidence="3" id="KW-0328">Glycosyltransferase</keyword>
<evidence type="ECO:0000259" key="10">
    <source>
        <dbReference type="Pfam" id="PF18127"/>
    </source>
</evidence>
<dbReference type="CDD" id="cd01569">
    <property type="entry name" value="PBEF_like"/>
    <property type="match status" value="1"/>
</dbReference>
<protein>
    <recommendedName>
        <fullName evidence="7">Nicotinamide phosphoribosyltransferase</fullName>
        <ecNumber evidence="6">2.4.2.12</ecNumber>
    </recommendedName>
</protein>
<dbReference type="InterPro" id="IPR036068">
    <property type="entry name" value="Nicotinate_pribotase-like_C"/>
</dbReference>
<evidence type="ECO:0000256" key="6">
    <source>
        <dbReference type="ARBA" id="ARBA00035024"/>
    </source>
</evidence>
<evidence type="ECO:0000256" key="4">
    <source>
        <dbReference type="ARBA" id="ARBA00022679"/>
    </source>
</evidence>
<dbReference type="AlphaFoldDB" id="A0A0F9KW01"/>
<dbReference type="GO" id="GO:0047280">
    <property type="term" value="F:nicotinamide phosphoribosyltransferase activity"/>
    <property type="evidence" value="ECO:0007669"/>
    <property type="project" value="UniProtKB-EC"/>
</dbReference>
<evidence type="ECO:0000256" key="7">
    <source>
        <dbReference type="ARBA" id="ARBA00035036"/>
    </source>
</evidence>
<feature type="domain" description="Nicotinate/nicotinamide phosphoribosyltransferase" evidence="9">
    <location>
        <begin position="170"/>
        <end position="411"/>
    </location>
</feature>
<dbReference type="Pfam" id="PF18127">
    <property type="entry name" value="NAMPT_N"/>
    <property type="match status" value="1"/>
</dbReference>
<evidence type="ECO:0000256" key="2">
    <source>
        <dbReference type="ARBA" id="ARBA00022642"/>
    </source>
</evidence>
<dbReference type="PIRSF" id="PIRSF005943">
    <property type="entry name" value="NMPRT"/>
    <property type="match status" value="1"/>
</dbReference>
<evidence type="ECO:0000256" key="3">
    <source>
        <dbReference type="ARBA" id="ARBA00022676"/>
    </source>
</evidence>
<comment type="pathway">
    <text evidence="5">Cofactor biosynthesis; NAD(+) biosynthesis; nicotinamide D-ribonucleotide from 5-phospho-alpha-D-ribose 1-diphosphate and nicotinamide: step 1/1.</text>
</comment>
<evidence type="ECO:0000259" key="9">
    <source>
        <dbReference type="Pfam" id="PF04095"/>
    </source>
</evidence>
<dbReference type="InterPro" id="IPR041525">
    <property type="entry name" value="N/Namide_PRibTrfase"/>
</dbReference>
<evidence type="ECO:0000256" key="5">
    <source>
        <dbReference type="ARBA" id="ARBA00035007"/>
    </source>
</evidence>
<dbReference type="InterPro" id="IPR016471">
    <property type="entry name" value="Nicotinamide_PRibTrfase"/>
</dbReference>
<keyword evidence="2" id="KW-0662">Pyridine nucleotide biosynthesis</keyword>
<feature type="domain" description="Nicotinamide phosphoribosyltransferase N-terminal" evidence="10">
    <location>
        <begin position="3"/>
        <end position="99"/>
    </location>
</feature>
<dbReference type="PANTHER" id="PTHR43816">
    <property type="entry name" value="NICOTINAMIDE PHOSPHORIBOSYLTRANSFERASE"/>
    <property type="match status" value="1"/>
</dbReference>
<dbReference type="EC" id="2.4.2.12" evidence="6"/>
<evidence type="ECO:0000256" key="8">
    <source>
        <dbReference type="ARBA" id="ARBA00047835"/>
    </source>
</evidence>
<name>A0A0F9KW01_9ZZZZ</name>
<proteinExistence type="inferred from homology"/>
<dbReference type="InterPro" id="IPR041529">
    <property type="entry name" value="DUF5598"/>
</dbReference>
<comment type="catalytic activity">
    <reaction evidence="8">
        <text>beta-nicotinamide D-ribonucleotide + diphosphate = 5-phospho-alpha-D-ribose 1-diphosphate + nicotinamide + H(+)</text>
        <dbReference type="Rhea" id="RHEA:16149"/>
        <dbReference type="ChEBI" id="CHEBI:14649"/>
        <dbReference type="ChEBI" id="CHEBI:15378"/>
        <dbReference type="ChEBI" id="CHEBI:17154"/>
        <dbReference type="ChEBI" id="CHEBI:33019"/>
        <dbReference type="ChEBI" id="CHEBI:58017"/>
        <dbReference type="EC" id="2.4.2.12"/>
    </reaction>
    <physiologicalReaction direction="right-to-left" evidence="8">
        <dbReference type="Rhea" id="RHEA:16151"/>
    </physiologicalReaction>
</comment>
<dbReference type="InterPro" id="IPR013785">
    <property type="entry name" value="Aldolase_TIM"/>
</dbReference>
<dbReference type="Gene3D" id="3.20.20.70">
    <property type="entry name" value="Aldolase class I"/>
    <property type="match status" value="1"/>
</dbReference>
<dbReference type="EMBL" id="LAZR01007242">
    <property type="protein sequence ID" value="KKM86529.1"/>
    <property type="molecule type" value="Genomic_DNA"/>
</dbReference>
<comment type="caution">
    <text evidence="11">The sequence shown here is derived from an EMBL/GenBank/DDBJ whole genome shotgun (WGS) entry which is preliminary data.</text>
</comment>
<evidence type="ECO:0000313" key="11">
    <source>
        <dbReference type="EMBL" id="KKM86529.1"/>
    </source>
</evidence>
<gene>
    <name evidence="11" type="ORF">LCGC14_1278060</name>
</gene>
<dbReference type="NCBIfam" id="NF006629">
    <property type="entry name" value="PRK09198.1"/>
    <property type="match status" value="1"/>
</dbReference>
<dbReference type="SUPFAM" id="SSF51690">
    <property type="entry name" value="Nicotinate/Quinolinate PRTase C-terminal domain-like"/>
    <property type="match status" value="1"/>
</dbReference>
<organism evidence="11">
    <name type="scientific">marine sediment metagenome</name>
    <dbReference type="NCBI Taxonomy" id="412755"/>
    <lineage>
        <taxon>unclassified sequences</taxon>
        <taxon>metagenomes</taxon>
        <taxon>ecological metagenomes</taxon>
    </lineage>
</organism>
<dbReference type="PANTHER" id="PTHR43816:SF1">
    <property type="entry name" value="NICOTINAMIDE PHOSPHORIBOSYLTRANSFERASE"/>
    <property type="match status" value="1"/>
</dbReference>
<keyword evidence="4" id="KW-0808">Transferase</keyword>
<accession>A0A0F9KW01</accession>
<dbReference type="Pfam" id="PF04095">
    <property type="entry name" value="NAPRTase"/>
    <property type="match status" value="1"/>
</dbReference>
<comment type="similarity">
    <text evidence="1">Belongs to the NAPRTase family.</text>
</comment>
<sequence>MHNLLLLTDSYKVSHHVQYPPGTEYLYSYWESRGGLHPETVFFGLQYLLQEYLTEPVTFADIEYAEERFKLHFGNDRVFNREGWKHIVRAHGGYLPLRIKAVPEGTVVPIRNVMLTVENTDPEVPWLTNYMETLLCQLWYPTTVATISREIKRNIGRYLEETGDLDGLPFKMHDFGFRGSTSVESAGIGGVAHLVNFMGTDTMVALEVALKYYDEPMAGFSIPAAEHSTITSWGRENEYEAFRNMINHFGGKGTEGGGLYAVVSDSYNIFKACEAWGGELLQEVRDAPNMLVVRPDSGTPHVVVMQVIETLDKGFGHSVNFKGYKVLDGVRVIQGDGVDPAEINRILESLKVRGWSADNIAFGMGGGLLQKMDRDTQQFAFKAAHISGTYGDRDVYKEPVTDQGKRSKRGYLRLIENEDGTLETISAWRYGRPDVLRTVYENGLLKVRDTLSMIRERADIQSYVEAV</sequence>
<reference evidence="11" key="1">
    <citation type="journal article" date="2015" name="Nature">
        <title>Complex archaea that bridge the gap between prokaryotes and eukaryotes.</title>
        <authorList>
            <person name="Spang A."/>
            <person name="Saw J.H."/>
            <person name="Jorgensen S.L."/>
            <person name="Zaremba-Niedzwiedzka K."/>
            <person name="Martijn J."/>
            <person name="Lind A.E."/>
            <person name="van Eijk R."/>
            <person name="Schleper C."/>
            <person name="Guy L."/>
            <person name="Ettema T.J."/>
        </authorList>
    </citation>
    <scope>NUCLEOTIDE SEQUENCE</scope>
</reference>
<dbReference type="GO" id="GO:0009435">
    <property type="term" value="P:NAD+ biosynthetic process"/>
    <property type="evidence" value="ECO:0007669"/>
    <property type="project" value="InterPro"/>
</dbReference>
<evidence type="ECO:0000256" key="1">
    <source>
        <dbReference type="ARBA" id="ARBA00010897"/>
    </source>
</evidence>